<dbReference type="PANTHER" id="PTHR18964:SF149">
    <property type="entry name" value="BIFUNCTIONAL UDP-N-ACETYLGLUCOSAMINE 2-EPIMERASE_N-ACETYLMANNOSAMINE KINASE"/>
    <property type="match status" value="1"/>
</dbReference>
<dbReference type="InterPro" id="IPR049874">
    <property type="entry name" value="ROK_cs"/>
</dbReference>
<dbReference type="SUPFAM" id="SSF53067">
    <property type="entry name" value="Actin-like ATPase domain"/>
    <property type="match status" value="1"/>
</dbReference>
<dbReference type="Proteomes" id="UP000542776">
    <property type="component" value="Unassembled WGS sequence"/>
</dbReference>
<evidence type="ECO:0000313" key="2">
    <source>
        <dbReference type="EMBL" id="MBB3999439.1"/>
    </source>
</evidence>
<dbReference type="Pfam" id="PF13671">
    <property type="entry name" value="AAA_33"/>
    <property type="match status" value="1"/>
</dbReference>
<dbReference type="EC" id="2.7.1.2" evidence="2"/>
<dbReference type="InterPro" id="IPR043129">
    <property type="entry name" value="ATPase_NBD"/>
</dbReference>
<dbReference type="SUPFAM" id="SSF52540">
    <property type="entry name" value="P-loop containing nucleoside triphosphate hydrolases"/>
    <property type="match status" value="1"/>
</dbReference>
<dbReference type="InterPro" id="IPR027417">
    <property type="entry name" value="P-loop_NTPase"/>
</dbReference>
<dbReference type="GO" id="GO:0004340">
    <property type="term" value="F:glucokinase activity"/>
    <property type="evidence" value="ECO:0007669"/>
    <property type="project" value="UniProtKB-EC"/>
</dbReference>
<name>A0A7W6H6F9_9HYPH</name>
<evidence type="ECO:0000313" key="3">
    <source>
        <dbReference type="Proteomes" id="UP000542776"/>
    </source>
</evidence>
<reference evidence="2 3" key="1">
    <citation type="submission" date="2020-08" db="EMBL/GenBank/DDBJ databases">
        <title>Genomic Encyclopedia of Type Strains, Phase IV (KMG-IV): sequencing the most valuable type-strain genomes for metagenomic binning, comparative biology and taxonomic classification.</title>
        <authorList>
            <person name="Goeker M."/>
        </authorList>
    </citation>
    <scope>NUCLEOTIDE SEQUENCE [LARGE SCALE GENOMIC DNA]</scope>
    <source>
        <strain evidence="2 3">DSM 102238</strain>
    </source>
</reference>
<dbReference type="EMBL" id="JACIEK010000010">
    <property type="protein sequence ID" value="MBB3999439.1"/>
    <property type="molecule type" value="Genomic_DNA"/>
</dbReference>
<dbReference type="PROSITE" id="PS01125">
    <property type="entry name" value="ROK"/>
    <property type="match status" value="1"/>
</dbReference>
<proteinExistence type="inferred from homology"/>
<gene>
    <name evidence="2" type="ORF">GGR04_003309</name>
</gene>
<dbReference type="Gene3D" id="3.40.50.300">
    <property type="entry name" value="P-loop containing nucleotide triphosphate hydrolases"/>
    <property type="match status" value="1"/>
</dbReference>
<keyword evidence="2" id="KW-0808">Transferase</keyword>
<dbReference type="InterPro" id="IPR000600">
    <property type="entry name" value="ROK"/>
</dbReference>
<accession>A0A7W6H6F9</accession>
<dbReference type="AlphaFoldDB" id="A0A7W6H6F9"/>
<sequence>MPASAIGIDIGGTHMRAARVTLDGVIEARARAPSGRDPQLVLRRIEELIAEIDDASVVRIGIGVPGRVDFEAGRVLSGGYVDLSGIDLADRLTGRFGRPVVIDNDCSMALVAEAAVGAARGARHVVMLTIGTGIGGAILDSGRIARGRGAAGQLGHVIVDPAGRACLCGRHGCIETVSSGTALGVHIREAGLPATVTANELLTRRAEGDDAARRVLEAWAAPLRLAIDSLVAVHDPELVVLGGGLGEAASAALAGIEAPASWYASPVVPARLGDDAGVIGAALATPPAARGPKRVVLVNGVPASGKSTVAAGLSEATGWPRIALDTVKTPFLEEIEGVDRPFNRVLGRASLKAMFAVVAEAPAGTTFVLDAWFGFQPRPLVLALLAASGAAEVAEVWCTAPSATIGERYLRRVGTRAPGHPGADYVPELVALAERAEPVGLCTPVAIDTQLPLDVDALCERLTRGWVPMPTPDMTAVEDTQKVERSPVDVETARVRGMAGNASA</sequence>
<evidence type="ECO:0000256" key="1">
    <source>
        <dbReference type="ARBA" id="ARBA00006479"/>
    </source>
</evidence>
<comment type="similarity">
    <text evidence="1">Belongs to the ROK (NagC/XylR) family.</text>
</comment>
<keyword evidence="2" id="KW-0418">Kinase</keyword>
<dbReference type="PANTHER" id="PTHR18964">
    <property type="entry name" value="ROK (REPRESSOR, ORF, KINASE) FAMILY"/>
    <property type="match status" value="1"/>
</dbReference>
<keyword evidence="3" id="KW-1185">Reference proteome</keyword>
<dbReference type="Pfam" id="PF00480">
    <property type="entry name" value="ROK"/>
    <property type="match status" value="1"/>
</dbReference>
<dbReference type="RefSeq" id="WP_183200992.1">
    <property type="nucleotide sequence ID" value="NZ_JACIEK010000010.1"/>
</dbReference>
<protein>
    <submittedName>
        <fullName evidence="2">Glucokinase</fullName>
        <ecNumber evidence="2">2.7.1.2</ecNumber>
    </submittedName>
</protein>
<dbReference type="Gene3D" id="3.30.420.40">
    <property type="match status" value="2"/>
</dbReference>
<comment type="caution">
    <text evidence="2">The sequence shown here is derived from an EMBL/GenBank/DDBJ whole genome shotgun (WGS) entry which is preliminary data.</text>
</comment>
<organism evidence="2 3">
    <name type="scientific">Aureimonas pseudogalii</name>
    <dbReference type="NCBI Taxonomy" id="1744844"/>
    <lineage>
        <taxon>Bacteria</taxon>
        <taxon>Pseudomonadati</taxon>
        <taxon>Pseudomonadota</taxon>
        <taxon>Alphaproteobacteria</taxon>
        <taxon>Hyphomicrobiales</taxon>
        <taxon>Aurantimonadaceae</taxon>
        <taxon>Aureimonas</taxon>
    </lineage>
</organism>